<organism evidence="2">
    <name type="scientific">Tanacetum cinerariifolium</name>
    <name type="common">Dalmatian daisy</name>
    <name type="synonym">Chrysanthemum cinerariifolium</name>
    <dbReference type="NCBI Taxonomy" id="118510"/>
    <lineage>
        <taxon>Eukaryota</taxon>
        <taxon>Viridiplantae</taxon>
        <taxon>Streptophyta</taxon>
        <taxon>Embryophyta</taxon>
        <taxon>Tracheophyta</taxon>
        <taxon>Spermatophyta</taxon>
        <taxon>Magnoliopsida</taxon>
        <taxon>eudicotyledons</taxon>
        <taxon>Gunneridae</taxon>
        <taxon>Pentapetalae</taxon>
        <taxon>asterids</taxon>
        <taxon>campanulids</taxon>
        <taxon>Asterales</taxon>
        <taxon>Asteraceae</taxon>
        <taxon>Asteroideae</taxon>
        <taxon>Anthemideae</taxon>
        <taxon>Anthemidinae</taxon>
        <taxon>Tanacetum</taxon>
    </lineage>
</organism>
<feature type="region of interest" description="Disordered" evidence="1">
    <location>
        <begin position="22"/>
        <end position="46"/>
    </location>
</feature>
<name>A0A699GNJ3_TANCI</name>
<accession>A0A699GNJ3</accession>
<feature type="compositionally biased region" description="Low complexity" evidence="1">
    <location>
        <begin position="32"/>
        <end position="46"/>
    </location>
</feature>
<evidence type="ECO:0000313" key="2">
    <source>
        <dbReference type="EMBL" id="GEV61869.1"/>
    </source>
</evidence>
<comment type="caution">
    <text evidence="2">The sequence shown here is derived from an EMBL/GenBank/DDBJ whole genome shotgun (WGS) entry which is preliminary data.</text>
</comment>
<gene>
    <name evidence="2" type="ORF">Tci_133846</name>
</gene>
<proteinExistence type="predicted"/>
<dbReference type="EMBL" id="BKCJ010028908">
    <property type="protein sequence ID" value="GEV61869.1"/>
    <property type="molecule type" value="Genomic_DNA"/>
</dbReference>
<protein>
    <submittedName>
        <fullName evidence="2">Uncharacterized protein</fullName>
    </submittedName>
</protein>
<evidence type="ECO:0000256" key="1">
    <source>
        <dbReference type="SAM" id="MobiDB-lite"/>
    </source>
</evidence>
<dbReference type="AlphaFoldDB" id="A0A699GNJ3"/>
<sequence>MILNVIQDINHENFFDIEYSEMPNDDERVDPNLNSNNQSKSDSSYSFVSGRDVNIADFPDNLGSDADICEDIFPQRMRRYKGLKAKQKR</sequence>
<reference evidence="2" key="1">
    <citation type="journal article" date="2019" name="Sci. Rep.">
        <title>Draft genome of Tanacetum cinerariifolium, the natural source of mosquito coil.</title>
        <authorList>
            <person name="Yamashiro T."/>
            <person name="Shiraishi A."/>
            <person name="Satake H."/>
            <person name="Nakayama K."/>
        </authorList>
    </citation>
    <scope>NUCLEOTIDE SEQUENCE</scope>
</reference>